<evidence type="ECO:0000256" key="3">
    <source>
        <dbReference type="SAM" id="MobiDB-lite"/>
    </source>
</evidence>
<organism evidence="5 6">
    <name type="scientific">Boletus reticuloceps</name>
    <dbReference type="NCBI Taxonomy" id="495285"/>
    <lineage>
        <taxon>Eukaryota</taxon>
        <taxon>Fungi</taxon>
        <taxon>Dikarya</taxon>
        <taxon>Basidiomycota</taxon>
        <taxon>Agaricomycotina</taxon>
        <taxon>Agaricomycetes</taxon>
        <taxon>Agaricomycetidae</taxon>
        <taxon>Boletales</taxon>
        <taxon>Boletineae</taxon>
        <taxon>Boletaceae</taxon>
        <taxon>Boletoideae</taxon>
        <taxon>Boletus</taxon>
    </lineage>
</organism>
<dbReference type="InterPro" id="IPR050523">
    <property type="entry name" value="AKR_Detox_Biosynth"/>
</dbReference>
<dbReference type="Pfam" id="PF00248">
    <property type="entry name" value="Aldo_ket_red"/>
    <property type="match status" value="1"/>
</dbReference>
<evidence type="ECO:0000313" key="6">
    <source>
        <dbReference type="Proteomes" id="UP000683000"/>
    </source>
</evidence>
<dbReference type="Proteomes" id="UP000683000">
    <property type="component" value="Unassembled WGS sequence"/>
</dbReference>
<reference evidence="5" key="1">
    <citation type="submission" date="2021-03" db="EMBL/GenBank/DDBJ databases">
        <title>Evolutionary innovations through gain and loss of genes in the ectomycorrhizal Boletales.</title>
        <authorList>
            <person name="Wu G."/>
            <person name="Miyauchi S."/>
            <person name="Morin E."/>
            <person name="Yang Z.-L."/>
            <person name="Xu J."/>
            <person name="Martin F.M."/>
        </authorList>
    </citation>
    <scope>NUCLEOTIDE SEQUENCE</scope>
    <source>
        <strain evidence="5">BR01</strain>
    </source>
</reference>
<comment type="caution">
    <text evidence="5">The sequence shown here is derived from an EMBL/GenBank/DDBJ whole genome shotgun (WGS) entry which is preliminary data.</text>
</comment>
<dbReference type="GO" id="GO:0016491">
    <property type="term" value="F:oxidoreductase activity"/>
    <property type="evidence" value="ECO:0007669"/>
    <property type="project" value="UniProtKB-KW"/>
</dbReference>
<name>A0A8I2YQ59_9AGAM</name>
<evidence type="ECO:0000256" key="2">
    <source>
        <dbReference type="ARBA" id="ARBA00038157"/>
    </source>
</evidence>
<gene>
    <name evidence="5" type="ORF">JVT61DRAFT_973</name>
</gene>
<dbReference type="EMBL" id="JAGFBS010000010">
    <property type="protein sequence ID" value="KAG6376939.1"/>
    <property type="molecule type" value="Genomic_DNA"/>
</dbReference>
<sequence>MASMMAPAPKPASRLARYRALSPHASIHVSPLQLGGMSIGDKWEQFGLGSMTKESSFKLLDAFYEAGGNFIDTANNYQDQSSEQFIGEWAELRGIRDQLVIATKYTSNYMRGNDKVRQKVLYTGNSIKSMHVSLEASLKNLRTTYVDIFYLHWWDWETSIEEVMNGLHTLVQQGKVLYLGVSDTPAWIVSQANQYARDHGKTPFVIYQGLWNVMDRSIEREIVPMCKAHGMALAPWSVLAGGRLRSDEEEERRAQSGELGRAPPNFGYPEWRRNENERSMSAALARVARQVGAKHVTAVAIAYVMQKAPYVFPILGGRKVEQLEANVEALEIVLSPEHIQYLESILPFDPGFPVALFGDGSEYNFLWRNAAYMEKQPGLRAIVPDES</sequence>
<comment type="similarity">
    <text evidence="2">Belongs to the aldo/keto reductase family. Aldo/keto reductase 2 subfamily.</text>
</comment>
<accession>A0A8I2YQ59</accession>
<keyword evidence="1" id="KW-0560">Oxidoreductase</keyword>
<protein>
    <submittedName>
        <fullName evidence="5">NADP-dependent oxidoreductase domain-containing protein</fullName>
    </submittedName>
</protein>
<evidence type="ECO:0000259" key="4">
    <source>
        <dbReference type="Pfam" id="PF00248"/>
    </source>
</evidence>
<feature type="domain" description="NADP-dependent oxidoreductase" evidence="4">
    <location>
        <begin position="31"/>
        <end position="346"/>
    </location>
</feature>
<proteinExistence type="inferred from homology"/>
<dbReference type="SUPFAM" id="SSF51430">
    <property type="entry name" value="NAD(P)-linked oxidoreductase"/>
    <property type="match status" value="1"/>
</dbReference>
<dbReference type="AlphaFoldDB" id="A0A8I2YQ59"/>
<dbReference type="PANTHER" id="PTHR43364">
    <property type="entry name" value="NADH-SPECIFIC METHYLGLYOXAL REDUCTASE-RELATED"/>
    <property type="match status" value="1"/>
</dbReference>
<dbReference type="OrthoDB" id="48988at2759"/>
<keyword evidence="6" id="KW-1185">Reference proteome</keyword>
<dbReference type="Gene3D" id="3.20.20.100">
    <property type="entry name" value="NADP-dependent oxidoreductase domain"/>
    <property type="match status" value="1"/>
</dbReference>
<evidence type="ECO:0000256" key="1">
    <source>
        <dbReference type="ARBA" id="ARBA00023002"/>
    </source>
</evidence>
<dbReference type="PANTHER" id="PTHR43364:SF2">
    <property type="entry name" value="ARYL-ALCOHOL DEHYDROGENASE AAD10-RELATED"/>
    <property type="match status" value="1"/>
</dbReference>
<dbReference type="InterPro" id="IPR036812">
    <property type="entry name" value="NAD(P)_OxRdtase_dom_sf"/>
</dbReference>
<feature type="region of interest" description="Disordered" evidence="3">
    <location>
        <begin position="247"/>
        <end position="270"/>
    </location>
</feature>
<dbReference type="InterPro" id="IPR023210">
    <property type="entry name" value="NADP_OxRdtase_dom"/>
</dbReference>
<evidence type="ECO:0000313" key="5">
    <source>
        <dbReference type="EMBL" id="KAG6376939.1"/>
    </source>
</evidence>